<dbReference type="Gene3D" id="3.30.565.10">
    <property type="entry name" value="Histidine kinase-like ATPase, C-terminal domain"/>
    <property type="match status" value="1"/>
</dbReference>
<dbReference type="AlphaFoldDB" id="A0A9W6KQ68"/>
<evidence type="ECO:0000256" key="7">
    <source>
        <dbReference type="ARBA" id="ARBA00022679"/>
    </source>
</evidence>
<evidence type="ECO:0000256" key="4">
    <source>
        <dbReference type="ARBA" id="ARBA00012438"/>
    </source>
</evidence>
<evidence type="ECO:0000259" key="15">
    <source>
        <dbReference type="PROSITE" id="PS50109"/>
    </source>
</evidence>
<feature type="compositionally biased region" description="Low complexity" evidence="13">
    <location>
        <begin position="1191"/>
        <end position="1208"/>
    </location>
</feature>
<dbReference type="FunFam" id="1.10.287.130:FF:000001">
    <property type="entry name" value="Two-component sensor histidine kinase"/>
    <property type="match status" value="1"/>
</dbReference>
<feature type="transmembrane region" description="Helical" evidence="14">
    <location>
        <begin position="1116"/>
        <end position="1138"/>
    </location>
</feature>
<keyword evidence="11" id="KW-0902">Two-component regulatory system</keyword>
<feature type="transmembrane region" description="Helical" evidence="14">
    <location>
        <begin position="761"/>
        <end position="781"/>
    </location>
</feature>
<dbReference type="PRINTS" id="PR00344">
    <property type="entry name" value="BCTRLSENSOR"/>
</dbReference>
<reference evidence="18" key="2">
    <citation type="submission" date="2023-01" db="EMBL/GenBank/DDBJ databases">
        <authorList>
            <person name="Sun Q."/>
            <person name="Evtushenko L."/>
        </authorList>
    </citation>
    <scope>NUCLEOTIDE SEQUENCE</scope>
    <source>
        <strain evidence="18">VKM Ac-1321</strain>
    </source>
</reference>
<feature type="transmembrane region" description="Helical" evidence="14">
    <location>
        <begin position="653"/>
        <end position="678"/>
    </location>
</feature>
<dbReference type="Pfam" id="PF00512">
    <property type="entry name" value="HisKA"/>
    <property type="match status" value="1"/>
</dbReference>
<evidence type="ECO:0000256" key="9">
    <source>
        <dbReference type="ARBA" id="ARBA00022777"/>
    </source>
</evidence>
<accession>A0A9W6KQ68</accession>
<gene>
    <name evidence="18" type="ORF">GCM10017581_069740</name>
</gene>
<dbReference type="Gene3D" id="1.20.1640.10">
    <property type="entry name" value="Multidrug efflux transporter AcrB transmembrane domain"/>
    <property type="match status" value="2"/>
</dbReference>
<feature type="transmembrane region" description="Helical" evidence="14">
    <location>
        <begin position="787"/>
        <end position="812"/>
    </location>
</feature>
<evidence type="ECO:0000259" key="17">
    <source>
        <dbReference type="PROSITE" id="PS50885"/>
    </source>
</evidence>
<evidence type="ECO:0000256" key="11">
    <source>
        <dbReference type="ARBA" id="ARBA00023012"/>
    </source>
</evidence>
<proteinExistence type="inferred from homology"/>
<evidence type="ECO:0000256" key="2">
    <source>
        <dbReference type="ARBA" id="ARBA00004651"/>
    </source>
</evidence>
<feature type="transmembrane region" description="Helical" evidence="14">
    <location>
        <begin position="500"/>
        <end position="519"/>
    </location>
</feature>
<dbReference type="Gene3D" id="1.10.287.130">
    <property type="match status" value="1"/>
</dbReference>
<dbReference type="PROSITE" id="PS50156">
    <property type="entry name" value="SSD"/>
    <property type="match status" value="1"/>
</dbReference>
<dbReference type="InterPro" id="IPR036890">
    <property type="entry name" value="HATPase_C_sf"/>
</dbReference>
<keyword evidence="12 14" id="KW-0472">Membrane</keyword>
<dbReference type="SUPFAM" id="SSF55874">
    <property type="entry name" value="ATPase domain of HSP90 chaperone/DNA topoisomerase II/histidine kinase"/>
    <property type="match status" value="1"/>
</dbReference>
<dbReference type="CDD" id="cd06225">
    <property type="entry name" value="HAMP"/>
    <property type="match status" value="1"/>
</dbReference>
<dbReference type="InterPro" id="IPR003594">
    <property type="entry name" value="HATPase_dom"/>
</dbReference>
<dbReference type="RefSeq" id="WP_261964201.1">
    <property type="nucleotide sequence ID" value="NZ_BAAAXA010000003.1"/>
</dbReference>
<dbReference type="SMART" id="SM00304">
    <property type="entry name" value="HAMP"/>
    <property type="match status" value="1"/>
</dbReference>
<dbReference type="Pfam" id="PF03176">
    <property type="entry name" value="MMPL"/>
    <property type="match status" value="2"/>
</dbReference>
<evidence type="ECO:0000313" key="18">
    <source>
        <dbReference type="EMBL" id="GLL05227.1"/>
    </source>
</evidence>
<evidence type="ECO:0000256" key="12">
    <source>
        <dbReference type="ARBA" id="ARBA00023136"/>
    </source>
</evidence>
<dbReference type="InterPro" id="IPR003661">
    <property type="entry name" value="HisK_dim/P_dom"/>
</dbReference>
<evidence type="ECO:0000256" key="13">
    <source>
        <dbReference type="SAM" id="MobiDB-lite"/>
    </source>
</evidence>
<protein>
    <recommendedName>
        <fullName evidence="4">histidine kinase</fullName>
        <ecNumber evidence="4">2.7.13.3</ecNumber>
    </recommendedName>
</protein>
<dbReference type="PROSITE" id="PS50885">
    <property type="entry name" value="HAMP"/>
    <property type="match status" value="1"/>
</dbReference>
<dbReference type="Pfam" id="PF02518">
    <property type="entry name" value="HATPase_c"/>
    <property type="match status" value="1"/>
</dbReference>
<dbReference type="SUPFAM" id="SSF158472">
    <property type="entry name" value="HAMP domain-like"/>
    <property type="match status" value="1"/>
</dbReference>
<feature type="transmembrane region" description="Helical" evidence="14">
    <location>
        <begin position="1004"/>
        <end position="1023"/>
    </location>
</feature>
<evidence type="ECO:0000256" key="10">
    <source>
        <dbReference type="ARBA" id="ARBA00022989"/>
    </source>
</evidence>
<dbReference type="Proteomes" id="UP001143480">
    <property type="component" value="Unassembled WGS sequence"/>
</dbReference>
<comment type="similarity">
    <text evidence="3">Belongs to the resistance-nodulation-cell division (RND) (TC 2.A.6) family. MmpL subfamily.</text>
</comment>
<evidence type="ECO:0000256" key="3">
    <source>
        <dbReference type="ARBA" id="ARBA00010157"/>
    </source>
</evidence>
<dbReference type="InterPro" id="IPR004358">
    <property type="entry name" value="Sig_transdc_His_kin-like_C"/>
</dbReference>
<dbReference type="InterPro" id="IPR004869">
    <property type="entry name" value="MMPL_dom"/>
</dbReference>
<feature type="transmembrane region" description="Helical" evidence="14">
    <location>
        <begin position="1035"/>
        <end position="1055"/>
    </location>
</feature>
<dbReference type="EC" id="2.7.13.3" evidence="4"/>
<keyword evidence="5" id="KW-1003">Cell membrane</keyword>
<dbReference type="SMART" id="SM00387">
    <property type="entry name" value="HATPase_c"/>
    <property type="match status" value="1"/>
</dbReference>
<feature type="transmembrane region" description="Helical" evidence="14">
    <location>
        <begin position="1144"/>
        <end position="1164"/>
    </location>
</feature>
<comment type="subcellular location">
    <subcellularLocation>
        <location evidence="2">Cell membrane</location>
        <topology evidence="2">Multi-pass membrane protein</topology>
    </subcellularLocation>
</comment>
<keyword evidence="19" id="KW-1185">Reference proteome</keyword>
<evidence type="ECO:0000259" key="16">
    <source>
        <dbReference type="PROSITE" id="PS50156"/>
    </source>
</evidence>
<feature type="transmembrane region" description="Helical" evidence="14">
    <location>
        <begin position="698"/>
        <end position="724"/>
    </location>
</feature>
<dbReference type="Gene3D" id="6.10.340.10">
    <property type="match status" value="1"/>
</dbReference>
<dbReference type="PANTHER" id="PTHR33406">
    <property type="entry name" value="MEMBRANE PROTEIN MJ1562-RELATED"/>
    <property type="match status" value="1"/>
</dbReference>
<comment type="caution">
    <text evidence="18">The sequence shown here is derived from an EMBL/GenBank/DDBJ whole genome shotgun (WGS) entry which is preliminary data.</text>
</comment>
<keyword evidence="8 14" id="KW-0812">Transmembrane</keyword>
<dbReference type="GO" id="GO:0000155">
    <property type="term" value="F:phosphorelay sensor kinase activity"/>
    <property type="evidence" value="ECO:0007669"/>
    <property type="project" value="InterPro"/>
</dbReference>
<feature type="domain" description="Histidine kinase" evidence="15">
    <location>
        <begin position="246"/>
        <end position="458"/>
    </location>
</feature>
<dbReference type="SMART" id="SM00388">
    <property type="entry name" value="HisKA"/>
    <property type="match status" value="1"/>
</dbReference>
<evidence type="ECO:0000313" key="19">
    <source>
        <dbReference type="Proteomes" id="UP001143480"/>
    </source>
</evidence>
<evidence type="ECO:0000256" key="5">
    <source>
        <dbReference type="ARBA" id="ARBA00022475"/>
    </source>
</evidence>
<name>A0A9W6KQ68_9ACTN</name>
<dbReference type="CDD" id="cd00075">
    <property type="entry name" value="HATPase"/>
    <property type="match status" value="1"/>
</dbReference>
<dbReference type="PROSITE" id="PS50109">
    <property type="entry name" value="HIS_KIN"/>
    <property type="match status" value="1"/>
</dbReference>
<dbReference type="CDD" id="cd00082">
    <property type="entry name" value="HisKA"/>
    <property type="match status" value="1"/>
</dbReference>
<dbReference type="InterPro" id="IPR000731">
    <property type="entry name" value="SSD"/>
</dbReference>
<dbReference type="Pfam" id="PF00672">
    <property type="entry name" value="HAMP"/>
    <property type="match status" value="1"/>
</dbReference>
<feature type="domain" description="HAMP" evidence="17">
    <location>
        <begin position="175"/>
        <end position="231"/>
    </location>
</feature>
<dbReference type="EMBL" id="BSFP01000054">
    <property type="protein sequence ID" value="GLL05227.1"/>
    <property type="molecule type" value="Genomic_DNA"/>
</dbReference>
<evidence type="ECO:0000256" key="8">
    <source>
        <dbReference type="ARBA" id="ARBA00022692"/>
    </source>
</evidence>
<feature type="region of interest" description="Disordered" evidence="13">
    <location>
        <begin position="1183"/>
        <end position="1208"/>
    </location>
</feature>
<dbReference type="SUPFAM" id="SSF47384">
    <property type="entry name" value="Homodimeric domain of signal transducing histidine kinase"/>
    <property type="match status" value="1"/>
</dbReference>
<dbReference type="PANTHER" id="PTHR33406:SF11">
    <property type="entry name" value="MEMBRANE PROTEIN SCO6666-RELATED"/>
    <property type="match status" value="1"/>
</dbReference>
<dbReference type="InterPro" id="IPR005467">
    <property type="entry name" value="His_kinase_dom"/>
</dbReference>
<evidence type="ECO:0000256" key="6">
    <source>
        <dbReference type="ARBA" id="ARBA00022553"/>
    </source>
</evidence>
<keyword evidence="7" id="KW-0808">Transferase</keyword>
<keyword evidence="9" id="KW-0418">Kinase</keyword>
<dbReference type="SUPFAM" id="SSF82866">
    <property type="entry name" value="Multidrug efflux transporter AcrB transmembrane domain"/>
    <property type="match status" value="2"/>
</dbReference>
<dbReference type="GO" id="GO:0005886">
    <property type="term" value="C:plasma membrane"/>
    <property type="evidence" value="ECO:0007669"/>
    <property type="project" value="UniProtKB-SubCell"/>
</dbReference>
<keyword evidence="10 14" id="KW-1133">Transmembrane helix</keyword>
<dbReference type="InterPro" id="IPR050545">
    <property type="entry name" value="Mycobact_MmpL"/>
</dbReference>
<organism evidence="18 19">
    <name type="scientific">Dactylosporangium matsuzakiense</name>
    <dbReference type="NCBI Taxonomy" id="53360"/>
    <lineage>
        <taxon>Bacteria</taxon>
        <taxon>Bacillati</taxon>
        <taxon>Actinomycetota</taxon>
        <taxon>Actinomycetes</taxon>
        <taxon>Micromonosporales</taxon>
        <taxon>Micromonosporaceae</taxon>
        <taxon>Dactylosporangium</taxon>
    </lineage>
</organism>
<comment type="catalytic activity">
    <reaction evidence="1">
        <text>ATP + protein L-histidine = ADP + protein N-phospho-L-histidine.</text>
        <dbReference type="EC" id="2.7.13.3"/>
    </reaction>
</comment>
<sequence length="1208" mass="123049">MRRSLLLGMLAVTAVVLLVAGVTAVLALRGYLLERTDDQITFTARIAQSRIEQVGDVRARVAPTDYEIELRRHDGSLVRFGNLAPVPLLDAAPPAPADGRVSPAVTLAGIAPAGASAGGGDYRVVVARTVDGGIVLVALPLAPVDDTVRRLALVEIGTAAAMLLLLAAVGRRLVGRGLRPLEAVTETAAAIAAGDLDRRVPPVAARAEATEVGRLTLAVNGMLARLESALRDREASQERLRRFAADASHELRTPLTSIRGYLQLVRQGIAEPAVLARAEDETRRMGALVDDLLYLARLDAEPPLRHAPFDLVPVLRDAVSDLLATEPGRPATLELPAACLVRGDEDAARQIMANLLANVRAHTPPGTPVRVTLTRSSPAAPAGFAAVEVRDDGPGMPEALAARAFDRFARGPAAPAGAGSGLGLAIVAETVRAGGGTVGLTSAPGAGTTVRFTIPVAGSHPPLIQLTPASELRLVRSTGEPIRRSRVNRLGRWCATHPRAVLGAWLLVIAALVATAAVAGRPTDNDVTLPGSDAQTARDLLGTRDARADALLVLHAGSRLDTDAAKAAMAATAAAVSAVPHVQSVAATPTLSGDGRTGYLTIALDVAPRDLEKSTADAIVAAAAPARAAGIETVAGGALAPAADRDSGRLPELLGLLAAALLLLLAFGGVVAAAMPIATALFTLAGAQSVIGLAGHAAAVPTVATTLATMVGLGVGIDYALFLITRYRELLPPPASHTGPLPAAAARTEAIASAVADSGRAVIFAGGTVVIALGGLTVAGVPLLATLAWTTATAVLFAVAGAVTLLPALLALAGRRIKPPATPAGEGLWGRLAATITRRPVRYALATTALLALLAAPALDLRLGQTDAGRSPDGSAARRSFDLLSAGFGPGFNAPLTAVLALDPPAAAPPAADPSAADPSGPRLAELARTIAALPGVAVVSPPRVSADGGVASWRVTPTTAPGDPATADLVHRLRRLELDGRPVHVGGAVATKVDLAERSAGRLPLVIGVVVALSAALLLLAFRAPVVAVKAAVMNLVSIGAAYGALTAVFSWGWGVRLTGLDGPLPIESYVPTMLFALLFGLSMDYEVFLLTAVRQEYLRTGDTRVSVRAGLARTGRVITSAAGIMVVVFASFTLNVDPVVKMFGLGMAVAIAVDATVVRGLLVPATMALLGPLNWWPSRAATSPPPPAAAAAAGPPASQPTGSPRR</sequence>
<dbReference type="InterPro" id="IPR036097">
    <property type="entry name" value="HisK_dim/P_sf"/>
</dbReference>
<reference evidence="18" key="1">
    <citation type="journal article" date="2014" name="Int. J. Syst. Evol. Microbiol.">
        <title>Complete genome sequence of Corynebacterium casei LMG S-19264T (=DSM 44701T), isolated from a smear-ripened cheese.</title>
        <authorList>
            <consortium name="US DOE Joint Genome Institute (JGI-PGF)"/>
            <person name="Walter F."/>
            <person name="Albersmeier A."/>
            <person name="Kalinowski J."/>
            <person name="Ruckert C."/>
        </authorList>
    </citation>
    <scope>NUCLEOTIDE SEQUENCE</scope>
    <source>
        <strain evidence="18">VKM Ac-1321</strain>
    </source>
</reference>
<evidence type="ECO:0000256" key="14">
    <source>
        <dbReference type="SAM" id="Phobius"/>
    </source>
</evidence>
<evidence type="ECO:0000256" key="1">
    <source>
        <dbReference type="ARBA" id="ARBA00000085"/>
    </source>
</evidence>
<keyword evidence="6" id="KW-0597">Phosphoprotein</keyword>
<feature type="transmembrane region" description="Helical" evidence="14">
    <location>
        <begin position="1075"/>
        <end position="1095"/>
    </location>
</feature>
<dbReference type="InterPro" id="IPR003660">
    <property type="entry name" value="HAMP_dom"/>
</dbReference>
<feature type="domain" description="SSD" evidence="16">
    <location>
        <begin position="671"/>
        <end position="812"/>
    </location>
</feature>
<feature type="transmembrane region" description="Helical" evidence="14">
    <location>
        <begin position="841"/>
        <end position="859"/>
    </location>
</feature>